<proteinExistence type="predicted"/>
<accession>A0A9P4P370</accession>
<dbReference type="EMBL" id="MU007012">
    <property type="protein sequence ID" value="KAF2435776.1"/>
    <property type="molecule type" value="Genomic_DNA"/>
</dbReference>
<evidence type="ECO:0000313" key="2">
    <source>
        <dbReference type="Proteomes" id="UP000800235"/>
    </source>
</evidence>
<dbReference type="OrthoDB" id="3935103at2759"/>
<evidence type="ECO:0000313" key="1">
    <source>
        <dbReference type="EMBL" id="KAF2435776.1"/>
    </source>
</evidence>
<evidence type="ECO:0008006" key="3">
    <source>
        <dbReference type="Google" id="ProtNLM"/>
    </source>
</evidence>
<name>A0A9P4P370_9PEZI</name>
<gene>
    <name evidence="1" type="ORF">EJ08DRAFT_645464</name>
</gene>
<keyword evidence="2" id="KW-1185">Reference proteome</keyword>
<sequence length="128" mass="14461">MNPSLQIIPNELKQHITTCLRANDLSALRLTSKELCANAEREFDTYFNCQTYLDTEEPEPMRDLHNGRLKTAFAALDNLNTIEVKRLYPTCCKKIAFLGGSAFSSSMSQEMWTSYFGCNSANIKPLVV</sequence>
<feature type="non-terminal residue" evidence="1">
    <location>
        <position position="128"/>
    </location>
</feature>
<organism evidence="1 2">
    <name type="scientific">Tothia fuscella</name>
    <dbReference type="NCBI Taxonomy" id="1048955"/>
    <lineage>
        <taxon>Eukaryota</taxon>
        <taxon>Fungi</taxon>
        <taxon>Dikarya</taxon>
        <taxon>Ascomycota</taxon>
        <taxon>Pezizomycotina</taxon>
        <taxon>Dothideomycetes</taxon>
        <taxon>Pleosporomycetidae</taxon>
        <taxon>Venturiales</taxon>
        <taxon>Cylindrosympodiaceae</taxon>
        <taxon>Tothia</taxon>
    </lineage>
</organism>
<dbReference type="AlphaFoldDB" id="A0A9P4P370"/>
<protein>
    <recommendedName>
        <fullName evidence="3">F-box domain-containing protein</fullName>
    </recommendedName>
</protein>
<reference evidence="1" key="1">
    <citation type="journal article" date="2020" name="Stud. Mycol.">
        <title>101 Dothideomycetes genomes: a test case for predicting lifestyles and emergence of pathogens.</title>
        <authorList>
            <person name="Haridas S."/>
            <person name="Albert R."/>
            <person name="Binder M."/>
            <person name="Bloem J."/>
            <person name="Labutti K."/>
            <person name="Salamov A."/>
            <person name="Andreopoulos B."/>
            <person name="Baker S."/>
            <person name="Barry K."/>
            <person name="Bills G."/>
            <person name="Bluhm B."/>
            <person name="Cannon C."/>
            <person name="Castanera R."/>
            <person name="Culley D."/>
            <person name="Daum C."/>
            <person name="Ezra D."/>
            <person name="Gonzalez J."/>
            <person name="Henrissat B."/>
            <person name="Kuo A."/>
            <person name="Liang C."/>
            <person name="Lipzen A."/>
            <person name="Lutzoni F."/>
            <person name="Magnuson J."/>
            <person name="Mondo S."/>
            <person name="Nolan M."/>
            <person name="Ohm R."/>
            <person name="Pangilinan J."/>
            <person name="Park H.-J."/>
            <person name="Ramirez L."/>
            <person name="Alfaro M."/>
            <person name="Sun H."/>
            <person name="Tritt A."/>
            <person name="Yoshinaga Y."/>
            <person name="Zwiers L.-H."/>
            <person name="Turgeon B."/>
            <person name="Goodwin S."/>
            <person name="Spatafora J."/>
            <person name="Crous P."/>
            <person name="Grigoriev I."/>
        </authorList>
    </citation>
    <scope>NUCLEOTIDE SEQUENCE</scope>
    <source>
        <strain evidence="1">CBS 130266</strain>
    </source>
</reference>
<dbReference type="Proteomes" id="UP000800235">
    <property type="component" value="Unassembled WGS sequence"/>
</dbReference>
<comment type="caution">
    <text evidence="1">The sequence shown here is derived from an EMBL/GenBank/DDBJ whole genome shotgun (WGS) entry which is preliminary data.</text>
</comment>